<dbReference type="OMA" id="WSFAPYP"/>
<proteinExistence type="predicted"/>
<protein>
    <submittedName>
        <fullName evidence="2">Uncharacterized protein</fullName>
    </submittedName>
</protein>
<dbReference type="CDD" id="cd04301">
    <property type="entry name" value="NAT_SF"/>
    <property type="match status" value="1"/>
</dbReference>
<dbReference type="VEuPathDB" id="TriTrypDB:LpyrH10_04_3910"/>
<name>A0A0N0VGI9_LEPPY</name>
<dbReference type="Gene3D" id="3.40.630.30">
    <property type="match status" value="1"/>
</dbReference>
<dbReference type="Proteomes" id="UP000037923">
    <property type="component" value="Unassembled WGS sequence"/>
</dbReference>
<sequence length="332" mass="36929">MKAPSAPSLASKKDGLLSQFDVYCVRKPRPTLNDTSKSLPLLPEQSSLPLTYRDVVAELESDNWSFAPYPRCDRGQLLQVHAYWVAVPKRCQEKKISAAHLERIDDSSDMGSSVAGVQGLGCENNVGANRKVAVEDLSQPARLPFSSALPQQGENTASSTPRFSCVVGVVWVRLSPKAPRLRTHPSHHESSTEAATAQATGQRRVEGYLQVVLTHPNYRRQGMASWLLRTCLADTTTPAAVFASHTDNGEHYAIQRWRLHTLMAPTIASKAKHRRLDGRHNENINATEKDSDAAIVKATLSMYRQLCFTERRFLYKYYGGQQDAVELIKECP</sequence>
<dbReference type="AlphaFoldDB" id="A0A0N0VGI9"/>
<keyword evidence="3" id="KW-1185">Reference proteome</keyword>
<gene>
    <name evidence="2" type="ORF">ABB37_02841</name>
</gene>
<organism evidence="2 3">
    <name type="scientific">Leptomonas pyrrhocoris</name>
    <name type="common">Firebug parasite</name>
    <dbReference type="NCBI Taxonomy" id="157538"/>
    <lineage>
        <taxon>Eukaryota</taxon>
        <taxon>Discoba</taxon>
        <taxon>Euglenozoa</taxon>
        <taxon>Kinetoplastea</taxon>
        <taxon>Metakinetoplastina</taxon>
        <taxon>Trypanosomatida</taxon>
        <taxon>Trypanosomatidae</taxon>
        <taxon>Leishmaniinae</taxon>
        <taxon>Leptomonas</taxon>
    </lineage>
</organism>
<dbReference type="OrthoDB" id="262193at2759"/>
<evidence type="ECO:0000313" key="3">
    <source>
        <dbReference type="Proteomes" id="UP000037923"/>
    </source>
</evidence>
<dbReference type="EMBL" id="LGTL01000004">
    <property type="protein sequence ID" value="KPA83144.1"/>
    <property type="molecule type" value="Genomic_DNA"/>
</dbReference>
<evidence type="ECO:0000313" key="2">
    <source>
        <dbReference type="EMBL" id="KPA83144.1"/>
    </source>
</evidence>
<reference evidence="2 3" key="1">
    <citation type="submission" date="2015-07" db="EMBL/GenBank/DDBJ databases">
        <title>High-quality genome of monoxenous trypanosomatid Leptomonas pyrrhocoris.</title>
        <authorList>
            <person name="Flegontov P."/>
            <person name="Butenko A."/>
            <person name="Firsov S."/>
            <person name="Vlcek C."/>
            <person name="Logacheva M.D."/>
            <person name="Field M."/>
            <person name="Filatov D."/>
            <person name="Flegontova O."/>
            <person name="Gerasimov E."/>
            <person name="Jackson A.P."/>
            <person name="Kelly S."/>
            <person name="Opperdoes F."/>
            <person name="O'Reilly A."/>
            <person name="Votypka J."/>
            <person name="Yurchenko V."/>
            <person name="Lukes J."/>
        </authorList>
    </citation>
    <scope>NUCLEOTIDE SEQUENCE [LARGE SCALE GENOMIC DNA]</scope>
    <source>
        <strain evidence="2">H10</strain>
    </source>
</reference>
<dbReference type="SUPFAM" id="SSF55729">
    <property type="entry name" value="Acyl-CoA N-acyltransferases (Nat)"/>
    <property type="match status" value="1"/>
</dbReference>
<comment type="caution">
    <text evidence="2">The sequence shown here is derived from an EMBL/GenBank/DDBJ whole genome shotgun (WGS) entry which is preliminary data.</text>
</comment>
<dbReference type="InterPro" id="IPR016181">
    <property type="entry name" value="Acyl_CoA_acyltransferase"/>
</dbReference>
<dbReference type="RefSeq" id="XP_015661583.1">
    <property type="nucleotide sequence ID" value="XM_015799981.1"/>
</dbReference>
<feature type="region of interest" description="Disordered" evidence="1">
    <location>
        <begin position="180"/>
        <end position="201"/>
    </location>
</feature>
<evidence type="ECO:0000256" key="1">
    <source>
        <dbReference type="SAM" id="MobiDB-lite"/>
    </source>
</evidence>
<dbReference type="GeneID" id="26903132"/>
<accession>A0A0N0VGI9</accession>